<dbReference type="SMART" id="SM00345">
    <property type="entry name" value="HTH_GNTR"/>
    <property type="match status" value="1"/>
</dbReference>
<proteinExistence type="predicted"/>
<comment type="caution">
    <text evidence="5">The sequence shown here is derived from an EMBL/GenBank/DDBJ whole genome shotgun (WGS) entry which is preliminary data.</text>
</comment>
<evidence type="ECO:0000313" key="6">
    <source>
        <dbReference type="Proteomes" id="UP000315889"/>
    </source>
</evidence>
<dbReference type="Pfam" id="PF00392">
    <property type="entry name" value="GntR"/>
    <property type="match status" value="1"/>
</dbReference>
<name>A0A520MD82_9GAMM</name>
<dbReference type="SUPFAM" id="SSF46785">
    <property type="entry name" value="Winged helix' DNA-binding domain"/>
    <property type="match status" value="1"/>
</dbReference>
<reference evidence="5 6" key="1">
    <citation type="submission" date="2019-02" db="EMBL/GenBank/DDBJ databases">
        <title>Prokaryotic population dynamics and viral predation in marine succession experiment using metagenomics: the confinement effect.</title>
        <authorList>
            <person name="Haro-Moreno J.M."/>
            <person name="Rodriguez-Valera F."/>
            <person name="Lopez-Perez M."/>
        </authorList>
    </citation>
    <scope>NUCLEOTIDE SEQUENCE [LARGE SCALE GENOMIC DNA]</scope>
    <source>
        <strain evidence="5">MED-G170</strain>
    </source>
</reference>
<keyword evidence="1" id="KW-0805">Transcription regulation</keyword>
<dbReference type="PROSITE" id="PS50949">
    <property type="entry name" value="HTH_GNTR"/>
    <property type="match status" value="1"/>
</dbReference>
<dbReference type="PANTHER" id="PTHR44846">
    <property type="entry name" value="MANNOSYL-D-GLYCERATE TRANSPORT/METABOLISM SYSTEM REPRESSOR MNGR-RELATED"/>
    <property type="match status" value="1"/>
</dbReference>
<dbReference type="SUPFAM" id="SSF64288">
    <property type="entry name" value="Chorismate lyase-like"/>
    <property type="match status" value="1"/>
</dbReference>
<accession>A0A520MD82</accession>
<dbReference type="FunFam" id="1.10.10.10:FF:000079">
    <property type="entry name" value="GntR family transcriptional regulator"/>
    <property type="match status" value="1"/>
</dbReference>
<evidence type="ECO:0000313" key="5">
    <source>
        <dbReference type="EMBL" id="RZO19193.1"/>
    </source>
</evidence>
<organism evidence="5 6">
    <name type="scientific">SAR92 clade bacterium</name>
    <dbReference type="NCBI Taxonomy" id="2315479"/>
    <lineage>
        <taxon>Bacteria</taxon>
        <taxon>Pseudomonadati</taxon>
        <taxon>Pseudomonadota</taxon>
        <taxon>Gammaproteobacteria</taxon>
        <taxon>Cellvibrionales</taxon>
        <taxon>Porticoccaceae</taxon>
        <taxon>SAR92 clade</taxon>
    </lineage>
</organism>
<dbReference type="InterPro" id="IPR028978">
    <property type="entry name" value="Chorismate_lyase_/UTRA_dom_sf"/>
</dbReference>
<dbReference type="Pfam" id="PF07702">
    <property type="entry name" value="UTRA"/>
    <property type="match status" value="1"/>
</dbReference>
<dbReference type="GO" id="GO:0003700">
    <property type="term" value="F:DNA-binding transcription factor activity"/>
    <property type="evidence" value="ECO:0007669"/>
    <property type="project" value="InterPro"/>
</dbReference>
<dbReference type="SMART" id="SM00866">
    <property type="entry name" value="UTRA"/>
    <property type="match status" value="1"/>
</dbReference>
<dbReference type="PANTHER" id="PTHR44846:SF16">
    <property type="entry name" value="TRANSCRIPTIONAL REGULATOR PHNF-RELATED"/>
    <property type="match status" value="1"/>
</dbReference>
<dbReference type="AlphaFoldDB" id="A0A520MD82"/>
<evidence type="ECO:0000256" key="2">
    <source>
        <dbReference type="ARBA" id="ARBA00023125"/>
    </source>
</evidence>
<sequence length="236" mass="25926">MTTSVKLPRFLLIKQFIETQISSGKWLVGTRVPSENELAVRFSVSRMTARRALKELDDEGLLSRSPGLGSFVTKPKPATPQINLPDVIEAAQAAGSYSCQTMEASAVYADAGTADLMEINVGESLYKGRFIHLAEGIPIQLQEIYVNPKLAPAFLKQNYEKVVPDAYLDWIAPPSQTELKITATMATASQKRKLLLTGEEEGVCMQLNMRKWCSDAVLSISVAINPAERYSLSSDI</sequence>
<dbReference type="Gene3D" id="3.40.1410.10">
    <property type="entry name" value="Chorismate lyase-like"/>
    <property type="match status" value="1"/>
</dbReference>
<dbReference type="EMBL" id="SHBP01000016">
    <property type="protein sequence ID" value="RZO19193.1"/>
    <property type="molecule type" value="Genomic_DNA"/>
</dbReference>
<dbReference type="InterPro" id="IPR036388">
    <property type="entry name" value="WH-like_DNA-bd_sf"/>
</dbReference>
<gene>
    <name evidence="5" type="ORF">EVB03_08680</name>
</gene>
<dbReference type="InterPro" id="IPR000524">
    <property type="entry name" value="Tscrpt_reg_HTH_GntR"/>
</dbReference>
<dbReference type="InterPro" id="IPR036390">
    <property type="entry name" value="WH_DNA-bd_sf"/>
</dbReference>
<dbReference type="Proteomes" id="UP000315889">
    <property type="component" value="Unassembled WGS sequence"/>
</dbReference>
<protein>
    <submittedName>
        <fullName evidence="5">GntR family transcriptional regulator</fullName>
    </submittedName>
</protein>
<dbReference type="InterPro" id="IPR050679">
    <property type="entry name" value="Bact_HTH_transcr_reg"/>
</dbReference>
<dbReference type="PRINTS" id="PR00035">
    <property type="entry name" value="HTHGNTR"/>
</dbReference>
<dbReference type="GO" id="GO:0003677">
    <property type="term" value="F:DNA binding"/>
    <property type="evidence" value="ECO:0007669"/>
    <property type="project" value="UniProtKB-KW"/>
</dbReference>
<keyword evidence="3" id="KW-0804">Transcription</keyword>
<dbReference type="InterPro" id="IPR011663">
    <property type="entry name" value="UTRA"/>
</dbReference>
<feature type="domain" description="HTH gntR-type" evidence="4">
    <location>
        <begin position="7"/>
        <end position="75"/>
    </location>
</feature>
<evidence type="ECO:0000256" key="1">
    <source>
        <dbReference type="ARBA" id="ARBA00023015"/>
    </source>
</evidence>
<evidence type="ECO:0000259" key="4">
    <source>
        <dbReference type="PROSITE" id="PS50949"/>
    </source>
</evidence>
<dbReference type="Gene3D" id="1.10.10.10">
    <property type="entry name" value="Winged helix-like DNA-binding domain superfamily/Winged helix DNA-binding domain"/>
    <property type="match status" value="1"/>
</dbReference>
<evidence type="ECO:0000256" key="3">
    <source>
        <dbReference type="ARBA" id="ARBA00023163"/>
    </source>
</evidence>
<keyword evidence="2" id="KW-0238">DNA-binding</keyword>
<dbReference type="CDD" id="cd07377">
    <property type="entry name" value="WHTH_GntR"/>
    <property type="match status" value="1"/>
</dbReference>